<sequence length="117" mass="13475">MRRSKTLINYINGGAVKYISRRDEMLFVIEISVAPERRDEIFERVKRWEFPEEVRTLAKVVKIGENAMILIVDVPDVSTLTKLTAPFSDIATFRISPALRWEDIKALMSGYNNPKTS</sequence>
<dbReference type="AlphaFoldDB" id="A0A7C1B5N5"/>
<dbReference type="Pfam" id="PF11746">
    <property type="entry name" value="DUF3303"/>
    <property type="match status" value="1"/>
</dbReference>
<organism evidence="1">
    <name type="scientific">Candidatus Syntropharchaeum butanivorans</name>
    <dbReference type="NCBI Taxonomy" id="1839936"/>
    <lineage>
        <taxon>Archaea</taxon>
        <taxon>Methanobacteriati</taxon>
        <taxon>Methanobacteriota</taxon>
        <taxon>Stenosarchaea group</taxon>
        <taxon>Methanomicrobia</taxon>
        <taxon>Methanosarcinales</taxon>
        <taxon>ANME-2 cluster</taxon>
        <taxon>Candidatus Syntropharchaeum</taxon>
    </lineage>
</organism>
<accession>A0A7C1B5N5</accession>
<dbReference type="Proteomes" id="UP000885863">
    <property type="component" value="Unassembled WGS sequence"/>
</dbReference>
<comment type="caution">
    <text evidence="1">The sequence shown here is derived from an EMBL/GenBank/DDBJ whole genome shotgun (WGS) entry which is preliminary data.</text>
</comment>
<name>A0A7C1B5N5_9EURY</name>
<protein>
    <submittedName>
        <fullName evidence="1">DUF3303 domain-containing protein</fullName>
    </submittedName>
</protein>
<dbReference type="InterPro" id="IPR021734">
    <property type="entry name" value="DUF3303"/>
</dbReference>
<reference evidence="1" key="1">
    <citation type="journal article" date="2020" name="mSystems">
        <title>Genome- and Community-Level Interaction Insights into Carbon Utilization and Element Cycling Functions of Hydrothermarchaeota in Hydrothermal Sediment.</title>
        <authorList>
            <person name="Zhou Z."/>
            <person name="Liu Y."/>
            <person name="Xu W."/>
            <person name="Pan J."/>
            <person name="Luo Z.H."/>
            <person name="Li M."/>
        </authorList>
    </citation>
    <scope>NUCLEOTIDE SEQUENCE [LARGE SCALE GENOMIC DNA]</scope>
    <source>
        <strain evidence="1">HyVt-185</strain>
    </source>
</reference>
<gene>
    <name evidence="1" type="ORF">ENG09_03120</name>
</gene>
<dbReference type="EMBL" id="DQZR01000130">
    <property type="protein sequence ID" value="HDM36232.1"/>
    <property type="molecule type" value="Genomic_DNA"/>
</dbReference>
<proteinExistence type="predicted"/>
<evidence type="ECO:0000313" key="1">
    <source>
        <dbReference type="EMBL" id="HDM36232.1"/>
    </source>
</evidence>